<dbReference type="Proteomes" id="UP000039865">
    <property type="component" value="Unassembled WGS sequence"/>
</dbReference>
<feature type="transmembrane region" description="Helical" evidence="1">
    <location>
        <begin position="41"/>
        <end position="57"/>
    </location>
</feature>
<evidence type="ECO:0000256" key="1">
    <source>
        <dbReference type="SAM" id="Phobius"/>
    </source>
</evidence>
<evidence type="ECO:0008006" key="4">
    <source>
        <dbReference type="Google" id="ProtNLM"/>
    </source>
</evidence>
<reference evidence="2 3" key="1">
    <citation type="submission" date="2014-06" db="EMBL/GenBank/DDBJ databases">
        <authorList>
            <person name="Swart Estienne"/>
        </authorList>
    </citation>
    <scope>NUCLEOTIDE SEQUENCE [LARGE SCALE GENOMIC DNA]</scope>
    <source>
        <strain evidence="2 3">130c</strain>
    </source>
</reference>
<dbReference type="EMBL" id="CCKQ01000696">
    <property type="protein sequence ID" value="CDW71786.1"/>
    <property type="molecule type" value="Genomic_DNA"/>
</dbReference>
<accession>A0A077ZTJ8</accession>
<dbReference type="InParanoid" id="A0A077ZTJ8"/>
<name>A0A077ZTJ8_STYLE</name>
<gene>
    <name evidence="2" type="primary">Contig10469.g11175</name>
    <name evidence="2" type="ORF">STYLEM_735</name>
</gene>
<protein>
    <recommendedName>
        <fullName evidence="4">Transmembrane protein</fullName>
    </recommendedName>
</protein>
<proteinExistence type="predicted"/>
<dbReference type="AlphaFoldDB" id="A0A077ZTJ8"/>
<keyword evidence="3" id="KW-1185">Reference proteome</keyword>
<keyword evidence="1" id="KW-0472">Membrane</keyword>
<keyword evidence="1" id="KW-1133">Transmembrane helix</keyword>
<evidence type="ECO:0000313" key="2">
    <source>
        <dbReference type="EMBL" id="CDW71786.1"/>
    </source>
</evidence>
<sequence length="210" mass="24564">MYEQEISTVYIPESPMQFNQQGLTLIYTTSHTMSKFKRNQIILQTFCYGFAALALKSLYMTQYMWAFIWSIPILMMRPVIRNSKDNMESIIKELYLNRDGRSIQAKTLDDKNKYMKIKDFRRPTPKEYTIFLNSAGPAAQVLLSQYIPIMLQSKDGKPLTFLFFNKDGAVEGNHELFKSIIFGIDIQTEDYIQDEFRNTQATEVKDDLKN</sequence>
<organism evidence="2 3">
    <name type="scientific">Stylonychia lemnae</name>
    <name type="common">Ciliate</name>
    <dbReference type="NCBI Taxonomy" id="5949"/>
    <lineage>
        <taxon>Eukaryota</taxon>
        <taxon>Sar</taxon>
        <taxon>Alveolata</taxon>
        <taxon>Ciliophora</taxon>
        <taxon>Intramacronucleata</taxon>
        <taxon>Spirotrichea</taxon>
        <taxon>Stichotrichia</taxon>
        <taxon>Sporadotrichida</taxon>
        <taxon>Oxytrichidae</taxon>
        <taxon>Stylonychinae</taxon>
        <taxon>Stylonychia</taxon>
    </lineage>
</organism>
<evidence type="ECO:0000313" key="3">
    <source>
        <dbReference type="Proteomes" id="UP000039865"/>
    </source>
</evidence>
<keyword evidence="1" id="KW-0812">Transmembrane</keyword>